<dbReference type="OrthoDB" id="240298at2759"/>
<name>B4Q117_DROYA</name>
<dbReference type="EMBL" id="CM000162">
    <property type="protein sequence ID" value="EDX02372.1"/>
    <property type="molecule type" value="Genomic_DNA"/>
</dbReference>
<gene>
    <name evidence="2" type="primary">Dyak\GE15719</name>
    <name evidence="2" type="synonym">dyak_GLEANR_17207</name>
    <name evidence="2" type="synonym">GE15719</name>
    <name evidence="2" type="ORF">Dyak_GE15719</name>
</gene>
<reference evidence="2 3" key="2">
    <citation type="journal article" date="2007" name="PLoS Biol.">
        <title>Principles of genome evolution in the Drosophila melanogaster species group.</title>
        <authorList>
            <person name="Ranz J.M."/>
            <person name="Maurin D."/>
            <person name="Chan Y.S."/>
            <person name="von Grotthuss M."/>
            <person name="Hillier L.W."/>
            <person name="Roote J."/>
            <person name="Ashburner M."/>
            <person name="Bergman C.M."/>
        </authorList>
    </citation>
    <scope>NUCLEOTIDE SEQUENCE [LARGE SCALE GENOMIC DNA]</scope>
    <source>
        <strain evidence="3">Tai18E2 / Tucson 14021-0261.01</strain>
    </source>
</reference>
<organism evidence="2 3">
    <name type="scientific">Drosophila yakuba</name>
    <name type="common">Fruit fly</name>
    <dbReference type="NCBI Taxonomy" id="7245"/>
    <lineage>
        <taxon>Eukaryota</taxon>
        <taxon>Metazoa</taxon>
        <taxon>Ecdysozoa</taxon>
        <taxon>Arthropoda</taxon>
        <taxon>Hexapoda</taxon>
        <taxon>Insecta</taxon>
        <taxon>Pterygota</taxon>
        <taxon>Neoptera</taxon>
        <taxon>Endopterygota</taxon>
        <taxon>Diptera</taxon>
        <taxon>Brachycera</taxon>
        <taxon>Muscomorpha</taxon>
        <taxon>Ephydroidea</taxon>
        <taxon>Drosophilidae</taxon>
        <taxon>Drosophila</taxon>
        <taxon>Sophophora</taxon>
    </lineage>
</organism>
<proteinExistence type="predicted"/>
<dbReference type="HOGENOM" id="CLU_017633_13_4_1"/>
<keyword evidence="1" id="KW-0472">Membrane</keyword>
<dbReference type="AlphaFoldDB" id="B4Q117"/>
<keyword evidence="1" id="KW-0812">Transmembrane</keyword>
<sequence>MQTNKVSQSFSNLLPLVGTGVAVGVATCGLAAQIFRAPSSSNKMRSSFGNLGNLRFYSGGFQERLTPREASQILGSRLNAPRIQKRIMLANQLDRAAGCCSKEIRLDRR</sequence>
<accession>B4Q117</accession>
<dbReference type="KEGG" id="dya:Dyak_GE15719"/>
<reference evidence="2 3" key="1">
    <citation type="journal article" date="2007" name="Nature">
        <title>Evolution of genes and genomes on the Drosophila phylogeny.</title>
        <authorList>
            <consortium name="Drosophila 12 Genomes Consortium"/>
            <person name="Clark A.G."/>
            <person name="Eisen M.B."/>
            <person name="Smith D.R."/>
            <person name="Bergman C.M."/>
            <person name="Oliver B."/>
            <person name="Markow T.A."/>
            <person name="Kaufman T.C."/>
            <person name="Kellis M."/>
            <person name="Gelbart W."/>
            <person name="Iyer V.N."/>
            <person name="Pollard D.A."/>
            <person name="Sackton T.B."/>
            <person name="Larracuente A.M."/>
            <person name="Singh N.D."/>
            <person name="Abad J.P."/>
            <person name="Abt D.N."/>
            <person name="Adryan B."/>
            <person name="Aguade M."/>
            <person name="Akashi H."/>
            <person name="Anderson W.W."/>
            <person name="Aquadro C.F."/>
            <person name="Ardell D.H."/>
            <person name="Arguello R."/>
            <person name="Artieri C.G."/>
            <person name="Barbash D.A."/>
            <person name="Barker D."/>
            <person name="Barsanti P."/>
            <person name="Batterham P."/>
            <person name="Batzoglou S."/>
            <person name="Begun D."/>
            <person name="Bhutkar A."/>
            <person name="Blanco E."/>
            <person name="Bosak S.A."/>
            <person name="Bradley R.K."/>
            <person name="Brand A.D."/>
            <person name="Brent M.R."/>
            <person name="Brooks A.N."/>
            <person name="Brown R.H."/>
            <person name="Butlin R.K."/>
            <person name="Caggese C."/>
            <person name="Calvi B.R."/>
            <person name="Bernardo de Carvalho A."/>
            <person name="Caspi A."/>
            <person name="Castrezana S."/>
            <person name="Celniker S.E."/>
            <person name="Chang J.L."/>
            <person name="Chapple C."/>
            <person name="Chatterji S."/>
            <person name="Chinwalla A."/>
            <person name="Civetta A."/>
            <person name="Clifton S.W."/>
            <person name="Comeron J.M."/>
            <person name="Costello J.C."/>
            <person name="Coyne J.A."/>
            <person name="Daub J."/>
            <person name="David R.G."/>
            <person name="Delcher A.L."/>
            <person name="Delehaunty K."/>
            <person name="Do C.B."/>
            <person name="Ebling H."/>
            <person name="Edwards K."/>
            <person name="Eickbush T."/>
            <person name="Evans J.D."/>
            <person name="Filipski A."/>
            <person name="Findeiss S."/>
            <person name="Freyhult E."/>
            <person name="Fulton L."/>
            <person name="Fulton R."/>
            <person name="Garcia A.C."/>
            <person name="Gardiner A."/>
            <person name="Garfield D.A."/>
            <person name="Garvin B.E."/>
            <person name="Gibson G."/>
            <person name="Gilbert D."/>
            <person name="Gnerre S."/>
            <person name="Godfrey J."/>
            <person name="Good R."/>
            <person name="Gotea V."/>
            <person name="Gravely B."/>
            <person name="Greenberg A.J."/>
            <person name="Griffiths-Jones S."/>
            <person name="Gross S."/>
            <person name="Guigo R."/>
            <person name="Gustafson E.A."/>
            <person name="Haerty W."/>
            <person name="Hahn M.W."/>
            <person name="Halligan D.L."/>
            <person name="Halpern A.L."/>
            <person name="Halter G.M."/>
            <person name="Han M.V."/>
            <person name="Heger A."/>
            <person name="Hillier L."/>
            <person name="Hinrichs A.S."/>
            <person name="Holmes I."/>
            <person name="Hoskins R.A."/>
            <person name="Hubisz M.J."/>
            <person name="Hultmark D."/>
            <person name="Huntley M.A."/>
            <person name="Jaffe D.B."/>
            <person name="Jagadeeshan S."/>
            <person name="Jeck W.R."/>
            <person name="Johnson J."/>
            <person name="Jones C.D."/>
            <person name="Jordan W.C."/>
            <person name="Karpen G.H."/>
            <person name="Kataoka E."/>
            <person name="Keightley P.D."/>
            <person name="Kheradpour P."/>
            <person name="Kirkness E.F."/>
            <person name="Koerich L.B."/>
            <person name="Kristiansen K."/>
            <person name="Kudrna D."/>
            <person name="Kulathinal R.J."/>
            <person name="Kumar S."/>
            <person name="Kwok R."/>
            <person name="Lander E."/>
            <person name="Langley C.H."/>
            <person name="Lapoint R."/>
            <person name="Lazzaro B.P."/>
            <person name="Lee S.J."/>
            <person name="Levesque L."/>
            <person name="Li R."/>
            <person name="Lin C.F."/>
            <person name="Lin M.F."/>
            <person name="Lindblad-Toh K."/>
            <person name="Llopart A."/>
            <person name="Long M."/>
            <person name="Low L."/>
            <person name="Lozovsky E."/>
            <person name="Lu J."/>
            <person name="Luo M."/>
            <person name="Machado C.A."/>
            <person name="Makalowski W."/>
            <person name="Marzo M."/>
            <person name="Matsuda M."/>
            <person name="Matzkin L."/>
            <person name="McAllister B."/>
            <person name="McBride C.S."/>
            <person name="McKernan B."/>
            <person name="McKernan K."/>
            <person name="Mendez-Lago M."/>
            <person name="Minx P."/>
            <person name="Mollenhauer M.U."/>
            <person name="Montooth K."/>
            <person name="Mount S.M."/>
            <person name="Mu X."/>
            <person name="Myers E."/>
            <person name="Negre B."/>
            <person name="Newfeld S."/>
            <person name="Nielsen R."/>
            <person name="Noor M.A."/>
            <person name="O'Grady P."/>
            <person name="Pachter L."/>
            <person name="Papaceit M."/>
            <person name="Parisi M.J."/>
            <person name="Parisi M."/>
            <person name="Parts L."/>
            <person name="Pedersen J.S."/>
            <person name="Pesole G."/>
            <person name="Phillippy A.M."/>
            <person name="Ponting C.P."/>
            <person name="Pop M."/>
            <person name="Porcelli D."/>
            <person name="Powell J.R."/>
            <person name="Prohaska S."/>
            <person name="Pruitt K."/>
            <person name="Puig M."/>
            <person name="Quesneville H."/>
            <person name="Ram K.R."/>
            <person name="Rand D."/>
            <person name="Rasmussen M.D."/>
            <person name="Reed L.K."/>
            <person name="Reenan R."/>
            <person name="Reily A."/>
            <person name="Remington K.A."/>
            <person name="Rieger T.T."/>
            <person name="Ritchie M.G."/>
            <person name="Robin C."/>
            <person name="Rogers Y.H."/>
            <person name="Rohde C."/>
            <person name="Rozas J."/>
            <person name="Rubenfield M.J."/>
            <person name="Ruiz A."/>
            <person name="Russo S."/>
            <person name="Salzberg S.L."/>
            <person name="Sanchez-Gracia A."/>
            <person name="Saranga D.J."/>
            <person name="Sato H."/>
            <person name="Schaeffer S.W."/>
            <person name="Schatz M.C."/>
            <person name="Schlenke T."/>
            <person name="Schwartz R."/>
            <person name="Segarra C."/>
            <person name="Singh R.S."/>
            <person name="Sirot L."/>
            <person name="Sirota M."/>
            <person name="Sisneros N.B."/>
            <person name="Smith C.D."/>
            <person name="Smith T.F."/>
            <person name="Spieth J."/>
            <person name="Stage D.E."/>
            <person name="Stark A."/>
            <person name="Stephan W."/>
            <person name="Strausberg R.L."/>
            <person name="Strempel S."/>
            <person name="Sturgill D."/>
            <person name="Sutton G."/>
            <person name="Sutton G.G."/>
            <person name="Tao W."/>
            <person name="Teichmann S."/>
            <person name="Tobari Y.N."/>
            <person name="Tomimura Y."/>
            <person name="Tsolas J.M."/>
            <person name="Valente V.L."/>
            <person name="Venter E."/>
            <person name="Venter J.C."/>
            <person name="Vicario S."/>
            <person name="Vieira F.G."/>
            <person name="Vilella A.J."/>
            <person name="Villasante A."/>
            <person name="Walenz B."/>
            <person name="Wang J."/>
            <person name="Wasserman M."/>
            <person name="Watts T."/>
            <person name="Wilson D."/>
            <person name="Wilson R.K."/>
            <person name="Wing R.A."/>
            <person name="Wolfner M.F."/>
            <person name="Wong A."/>
            <person name="Wong G.K."/>
            <person name="Wu C.I."/>
            <person name="Wu G."/>
            <person name="Yamamoto D."/>
            <person name="Yang H.P."/>
            <person name="Yang S.P."/>
            <person name="Yorke J.A."/>
            <person name="Yoshida K."/>
            <person name="Zdobnov E."/>
            <person name="Zhang P."/>
            <person name="Zhang Y."/>
            <person name="Zimin A.V."/>
            <person name="Baldwin J."/>
            <person name="Abdouelleil A."/>
            <person name="Abdulkadir J."/>
            <person name="Abebe A."/>
            <person name="Abera B."/>
            <person name="Abreu J."/>
            <person name="Acer S.C."/>
            <person name="Aftuck L."/>
            <person name="Alexander A."/>
            <person name="An P."/>
            <person name="Anderson E."/>
            <person name="Anderson S."/>
            <person name="Arachi H."/>
            <person name="Azer M."/>
            <person name="Bachantsang P."/>
            <person name="Barry A."/>
            <person name="Bayul T."/>
            <person name="Berlin A."/>
            <person name="Bessette D."/>
            <person name="Bloom T."/>
            <person name="Blye J."/>
            <person name="Boguslavskiy L."/>
            <person name="Bonnet C."/>
            <person name="Boukhgalter B."/>
            <person name="Bourzgui I."/>
            <person name="Brown A."/>
            <person name="Cahill P."/>
            <person name="Channer S."/>
            <person name="Cheshatsang Y."/>
            <person name="Chuda L."/>
            <person name="Citroen M."/>
            <person name="Collymore A."/>
            <person name="Cooke P."/>
            <person name="Costello M."/>
            <person name="D'Aco K."/>
            <person name="Daza R."/>
            <person name="De Haan G."/>
            <person name="DeGray S."/>
            <person name="DeMaso C."/>
            <person name="Dhargay N."/>
            <person name="Dooley K."/>
            <person name="Dooley E."/>
            <person name="Doricent M."/>
            <person name="Dorje P."/>
            <person name="Dorjee K."/>
            <person name="Dupes A."/>
            <person name="Elong R."/>
            <person name="Falk J."/>
            <person name="Farina A."/>
            <person name="Faro S."/>
            <person name="Ferguson D."/>
            <person name="Fisher S."/>
            <person name="Foley C.D."/>
            <person name="Franke A."/>
            <person name="Friedrich D."/>
            <person name="Gadbois L."/>
            <person name="Gearin G."/>
            <person name="Gearin C.R."/>
            <person name="Giannoukos G."/>
            <person name="Goode T."/>
            <person name="Graham J."/>
            <person name="Grandbois E."/>
            <person name="Grewal S."/>
            <person name="Gyaltsen K."/>
            <person name="Hafez N."/>
            <person name="Hagos B."/>
            <person name="Hall J."/>
            <person name="Henson C."/>
            <person name="Hollinger A."/>
            <person name="Honan T."/>
            <person name="Huard M.D."/>
            <person name="Hughes L."/>
            <person name="Hurhula B."/>
            <person name="Husby M.E."/>
            <person name="Kamat A."/>
            <person name="Kanga B."/>
            <person name="Kashin S."/>
            <person name="Khazanovich D."/>
            <person name="Kisner P."/>
            <person name="Lance K."/>
            <person name="Lara M."/>
            <person name="Lee W."/>
            <person name="Lennon N."/>
            <person name="Letendre F."/>
            <person name="LeVine R."/>
            <person name="Lipovsky A."/>
            <person name="Liu X."/>
            <person name="Liu J."/>
            <person name="Liu S."/>
            <person name="Lokyitsang T."/>
            <person name="Lokyitsang Y."/>
            <person name="Lubonja R."/>
            <person name="Lui A."/>
            <person name="MacDonald P."/>
            <person name="Magnisalis V."/>
            <person name="Maru K."/>
            <person name="Matthews C."/>
            <person name="McCusker W."/>
            <person name="McDonough S."/>
            <person name="Mehta T."/>
            <person name="Meldrim J."/>
            <person name="Meneus L."/>
            <person name="Mihai O."/>
            <person name="Mihalev A."/>
            <person name="Mihova T."/>
            <person name="Mittelman R."/>
            <person name="Mlenga V."/>
            <person name="Montmayeur A."/>
            <person name="Mulrain L."/>
            <person name="Navidi A."/>
            <person name="Naylor J."/>
            <person name="Negash T."/>
            <person name="Nguyen T."/>
            <person name="Nguyen N."/>
            <person name="Nicol R."/>
            <person name="Norbu C."/>
            <person name="Norbu N."/>
            <person name="Novod N."/>
            <person name="O'Neill B."/>
            <person name="Osman S."/>
            <person name="Markiewicz E."/>
            <person name="Oyono O.L."/>
            <person name="Patti C."/>
            <person name="Phunkhang P."/>
            <person name="Pierre F."/>
            <person name="Priest M."/>
            <person name="Raghuraman S."/>
            <person name="Rege F."/>
            <person name="Reyes R."/>
            <person name="Rise C."/>
            <person name="Rogov P."/>
            <person name="Ross K."/>
            <person name="Ryan E."/>
            <person name="Settipalli S."/>
            <person name="Shea T."/>
            <person name="Sherpa N."/>
            <person name="Shi L."/>
            <person name="Shih D."/>
            <person name="Sparrow T."/>
            <person name="Spaulding J."/>
            <person name="Stalker J."/>
            <person name="Stange-Thomann N."/>
            <person name="Stavropoulos S."/>
            <person name="Stone C."/>
            <person name="Strader C."/>
            <person name="Tesfaye S."/>
            <person name="Thomson T."/>
            <person name="Thoulutsang Y."/>
            <person name="Thoulutsang D."/>
            <person name="Topham K."/>
            <person name="Topping I."/>
            <person name="Tsamla T."/>
            <person name="Vassiliev H."/>
            <person name="Vo A."/>
            <person name="Wangchuk T."/>
            <person name="Wangdi T."/>
            <person name="Weiand M."/>
            <person name="Wilkinson J."/>
            <person name="Wilson A."/>
            <person name="Yadav S."/>
            <person name="Young G."/>
            <person name="Yu Q."/>
            <person name="Zembek L."/>
            <person name="Zhong D."/>
            <person name="Zimmer A."/>
            <person name="Zwirko Z."/>
            <person name="Jaffe D.B."/>
            <person name="Alvarez P."/>
            <person name="Brockman W."/>
            <person name="Butler J."/>
            <person name="Chin C."/>
            <person name="Gnerre S."/>
            <person name="Grabherr M."/>
            <person name="Kleber M."/>
            <person name="Mauceli E."/>
            <person name="MacCallum I."/>
        </authorList>
    </citation>
    <scope>NUCLEOTIDE SEQUENCE [LARGE SCALE GENOMIC DNA]</scope>
    <source>
        <strain evidence="3">Tai18E2 / Tucson 14021-0261.01</strain>
    </source>
</reference>
<evidence type="ECO:0000256" key="1">
    <source>
        <dbReference type="SAM" id="Phobius"/>
    </source>
</evidence>
<keyword evidence="3" id="KW-1185">Reference proteome</keyword>
<evidence type="ECO:0000313" key="3">
    <source>
        <dbReference type="Proteomes" id="UP000002282"/>
    </source>
</evidence>
<evidence type="ECO:0000313" key="2">
    <source>
        <dbReference type="EMBL" id="EDX02372.1"/>
    </source>
</evidence>
<protein>
    <submittedName>
        <fullName evidence="2">Uncharacterized protein</fullName>
    </submittedName>
</protein>
<dbReference type="PhylomeDB" id="B4Q117"/>
<keyword evidence="1" id="KW-1133">Transmembrane helix</keyword>
<feature type="transmembrane region" description="Helical" evidence="1">
    <location>
        <begin position="12"/>
        <end position="35"/>
    </location>
</feature>
<dbReference type="Proteomes" id="UP000002282">
    <property type="component" value="Chromosome X"/>
</dbReference>
<dbReference type="OMA" id="QERMTPR"/>